<protein>
    <submittedName>
        <fullName evidence="1">Uncharacterized protein</fullName>
    </submittedName>
</protein>
<accession>A0A0G0CFB9</accession>
<evidence type="ECO:0000313" key="1">
    <source>
        <dbReference type="EMBL" id="KKP74701.1"/>
    </source>
</evidence>
<dbReference type="Proteomes" id="UP000034816">
    <property type="component" value="Unassembled WGS sequence"/>
</dbReference>
<proteinExistence type="predicted"/>
<evidence type="ECO:0000313" key="2">
    <source>
        <dbReference type="Proteomes" id="UP000034816"/>
    </source>
</evidence>
<organism evidence="1 2">
    <name type="scientific">candidate division WS6 bacterium GW2011_GWF1_35_23</name>
    <dbReference type="NCBI Taxonomy" id="1619097"/>
    <lineage>
        <taxon>Bacteria</taxon>
        <taxon>Candidatus Dojkabacteria</taxon>
    </lineage>
</organism>
<sequence>MTKPEKEIIKILKKHSIPGGQCWKPFLMEEDYQKIATEISSQLGLTRTGIDK</sequence>
<dbReference type="AlphaFoldDB" id="A0A0G0CFB9"/>
<comment type="caution">
    <text evidence="1">The sequence shown here is derived from an EMBL/GenBank/DDBJ whole genome shotgun (WGS) entry which is preliminary data.</text>
</comment>
<dbReference type="EMBL" id="LBQH01000037">
    <property type="protein sequence ID" value="KKP74701.1"/>
    <property type="molecule type" value="Genomic_DNA"/>
</dbReference>
<reference evidence="1 2" key="1">
    <citation type="journal article" date="2015" name="Nature">
        <title>rRNA introns, odd ribosomes, and small enigmatic genomes across a large radiation of phyla.</title>
        <authorList>
            <person name="Brown C.T."/>
            <person name="Hug L.A."/>
            <person name="Thomas B.C."/>
            <person name="Sharon I."/>
            <person name="Castelle C.J."/>
            <person name="Singh A."/>
            <person name="Wilkins M.J."/>
            <person name="Williams K.H."/>
            <person name="Banfield J.F."/>
        </authorList>
    </citation>
    <scope>NUCLEOTIDE SEQUENCE [LARGE SCALE GENOMIC DNA]</scope>
</reference>
<gene>
    <name evidence="1" type="ORF">UR73_C0037G0010</name>
</gene>
<name>A0A0G0CFB9_9BACT</name>